<organism evidence="3">
    <name type="scientific">Guinardia striata</name>
    <dbReference type="NCBI Taxonomy" id="1514137"/>
    <lineage>
        <taxon>Eukaryota</taxon>
        <taxon>Sar</taxon>
        <taxon>Stramenopiles</taxon>
        <taxon>Ochrophyta</taxon>
        <taxon>Bacillariophyta</taxon>
        <taxon>Coscinodiscophyceae</taxon>
        <taxon>Rhizosoleniophycidae</taxon>
        <taxon>Rhizosoleniales</taxon>
        <taxon>Rhizosoleniaceae</taxon>
        <taxon>Guinardia</taxon>
    </lineage>
</organism>
<feature type="signal peptide" evidence="2">
    <location>
        <begin position="1"/>
        <end position="18"/>
    </location>
</feature>
<keyword evidence="1" id="KW-0812">Transmembrane</keyword>
<dbReference type="AlphaFoldDB" id="A0A2U9NNY9"/>
<dbReference type="GeneID" id="36958557"/>
<protein>
    <submittedName>
        <fullName evidence="3">Uncharacterized protein</fullName>
    </submittedName>
</protein>
<keyword evidence="2" id="KW-0732">Signal</keyword>
<sequence>MFKLINMLLILKSLLTLAVTDVNPADYGYDLYDYVPIPEPTYQEIVLAKLKEIVTTGFTIEEFQKAMIFICLMRFIIYSIKYNPITSFKISAIGFVSCVLWGIALNDCVGVYYPILEFNPLLTNILNEETLFREEAEMRAYYRIGQTMFRQMSGDIYHFQWIKPVFDLLPEKYNSISGPIYEYITRDLLGVVQKFYKSNIRQLMPFIIYIGWVRVGKKYCPYHIRWHFTFVTLYNSFITYIFSCTLRAKFFISSTLIPQGRIEEAIDVQIYLGAVAFVHITFVMLAMLHAVFSQYFYVPFLTYSVELHIGKRPVKSIYSGGYTSWQDDFLFYNIKFRESMRLWWGFLGRGTKKQREKRKKNRRKKK</sequence>
<feature type="chain" id="PRO_5015841628" evidence="2">
    <location>
        <begin position="19"/>
        <end position="366"/>
    </location>
</feature>
<name>A0A2U9NNY9_9STRA</name>
<proteinExistence type="predicted"/>
<keyword evidence="1" id="KW-1133">Transmembrane helix</keyword>
<feature type="transmembrane region" description="Helical" evidence="1">
    <location>
        <begin position="228"/>
        <end position="248"/>
    </location>
</feature>
<dbReference type="InterPro" id="IPR031383">
    <property type="entry name" value="Ycf90"/>
</dbReference>
<evidence type="ECO:0000256" key="1">
    <source>
        <dbReference type="SAM" id="Phobius"/>
    </source>
</evidence>
<keyword evidence="1" id="KW-0472">Membrane</keyword>
<dbReference type="Pfam" id="PF17088">
    <property type="entry name" value="YCF90"/>
    <property type="match status" value="1"/>
</dbReference>
<feature type="transmembrane region" description="Helical" evidence="1">
    <location>
        <begin position="268"/>
        <end position="292"/>
    </location>
</feature>
<evidence type="ECO:0000313" key="3">
    <source>
        <dbReference type="EMBL" id="AWT38829.1"/>
    </source>
</evidence>
<accession>A0A2U9NNY9</accession>
<keyword evidence="3" id="KW-0934">Plastid</keyword>
<keyword evidence="3" id="KW-0150">Chloroplast</keyword>
<geneLocation type="chloroplast" evidence="3"/>
<dbReference type="EMBL" id="MG755796">
    <property type="protein sequence ID" value="AWT38829.1"/>
    <property type="molecule type" value="Genomic_DNA"/>
</dbReference>
<feature type="transmembrane region" description="Helical" evidence="1">
    <location>
        <begin position="92"/>
        <end position="115"/>
    </location>
</feature>
<reference evidence="3" key="1">
    <citation type="journal article" date="2018" name="Adv. Bot. Res.">
        <title>Evolution of the Plastid Genomes in Diatoms.</title>
        <authorList>
            <person name="Yu M."/>
            <person name="Ashworth M.P."/>
            <person name="Hajrah N.H."/>
            <person name="Khiyami M.A."/>
            <person name="Sabir M.J."/>
            <person name="Alhebshi A.M."/>
            <person name="Al-Malki A.L."/>
            <person name="Sabir J.S.M."/>
            <person name="Theriot E.C."/>
            <person name="Jansen R.K."/>
        </authorList>
    </citation>
    <scope>NUCLEOTIDE SEQUENCE</scope>
</reference>
<dbReference type="RefSeq" id="YP_009496257.1">
    <property type="nucleotide sequence ID" value="NC_037998.1"/>
</dbReference>
<evidence type="ECO:0000256" key="2">
    <source>
        <dbReference type="SAM" id="SignalP"/>
    </source>
</evidence>